<dbReference type="SUPFAM" id="SSF53756">
    <property type="entry name" value="UDP-Glycosyltransferase/glycogen phosphorylase"/>
    <property type="match status" value="1"/>
</dbReference>
<dbReference type="CDD" id="cd03809">
    <property type="entry name" value="GT4_MtfB-like"/>
    <property type="match status" value="1"/>
</dbReference>
<comment type="caution">
    <text evidence="4">The sequence shown here is derived from an EMBL/GenBank/DDBJ whole genome shotgun (WGS) entry which is preliminary data.</text>
</comment>
<reference evidence="4 5" key="1">
    <citation type="submission" date="2018-11" db="EMBL/GenBank/DDBJ databases">
        <title>Chryseotalea sanarue gen. nov., sp., nov., a member of the family Cytophagaceae, isolated from a brackish lake in Hamamatsu Japan.</title>
        <authorList>
            <person name="Maejima Y."/>
            <person name="Iino T."/>
            <person name="Muraguchi Y."/>
            <person name="Fukuda K."/>
            <person name="Ohkuma M."/>
            <person name="Moriuchi R."/>
            <person name="Dohra H."/>
            <person name="Kimbara K."/>
            <person name="Shintani M."/>
        </authorList>
    </citation>
    <scope>NUCLEOTIDE SEQUENCE [LARGE SCALE GENOMIC DNA]</scope>
    <source>
        <strain evidence="4 5">Ys</strain>
    </source>
</reference>
<name>A0A401UDV1_9BACT</name>
<feature type="domain" description="Glycosyltransferase subfamily 4-like N-terminal" evidence="3">
    <location>
        <begin position="22"/>
        <end position="179"/>
    </location>
</feature>
<dbReference type="GO" id="GO:0016757">
    <property type="term" value="F:glycosyltransferase activity"/>
    <property type="evidence" value="ECO:0007669"/>
    <property type="project" value="InterPro"/>
</dbReference>
<dbReference type="Gene3D" id="3.40.50.2000">
    <property type="entry name" value="Glycogen Phosphorylase B"/>
    <property type="match status" value="2"/>
</dbReference>
<dbReference type="EMBL" id="BHXQ01000006">
    <property type="protein sequence ID" value="GCC53063.1"/>
    <property type="molecule type" value="Genomic_DNA"/>
</dbReference>
<dbReference type="InterPro" id="IPR001296">
    <property type="entry name" value="Glyco_trans_1"/>
</dbReference>
<evidence type="ECO:0000313" key="4">
    <source>
        <dbReference type="EMBL" id="GCC53063.1"/>
    </source>
</evidence>
<dbReference type="OrthoDB" id="9801609at2"/>
<dbReference type="Pfam" id="PF00534">
    <property type="entry name" value="Glycos_transf_1"/>
    <property type="match status" value="1"/>
</dbReference>
<gene>
    <name evidence="4" type="ORF">SanaruYs_33040</name>
</gene>
<evidence type="ECO:0000256" key="1">
    <source>
        <dbReference type="ARBA" id="ARBA00022679"/>
    </source>
</evidence>
<evidence type="ECO:0000259" key="3">
    <source>
        <dbReference type="Pfam" id="PF13439"/>
    </source>
</evidence>
<sequence>MRIGYDAKRLFNNFTGLGNYSRFIVKAIRNHNFSDEVFLFTPRIKQNAETKEFLDQGNYFTVQPASWISTLKLGSYWRTALLKREAAKHKLDIFHGMSHELPAGITSVCKSVVTIHDLIFLRFPELYSPIDRWIYTRKVKYACATADIIIAISEQTKQDLINFLQIPAERIKVVYQGCHPNFHNEISEETKREVRKRYALPERFILNVGTIEPRKNALLILKAMALLPESERLPLVIVGRPTKYVEQIKSFAEANQLTNLIIYLNKIDFKDLPAIYNLSELFVYPSIFEGFGIPLVEAIACKTPVITSTGSCFTEAAGPYAKYIVPDNAKALAEAMQQIINNPTLREEMVTKSFQHIQKFSEEKIAADMMAVYQSLM</sequence>
<dbReference type="Proteomes" id="UP000288227">
    <property type="component" value="Unassembled WGS sequence"/>
</dbReference>
<keyword evidence="1 4" id="KW-0808">Transferase</keyword>
<protein>
    <submittedName>
        <fullName evidence="4">Glycosyltransferase family 1 protein</fullName>
    </submittedName>
</protein>
<dbReference type="GO" id="GO:0009103">
    <property type="term" value="P:lipopolysaccharide biosynthetic process"/>
    <property type="evidence" value="ECO:0007669"/>
    <property type="project" value="TreeGrafter"/>
</dbReference>
<dbReference type="PANTHER" id="PTHR46401:SF2">
    <property type="entry name" value="GLYCOSYLTRANSFERASE WBBK-RELATED"/>
    <property type="match status" value="1"/>
</dbReference>
<dbReference type="AlphaFoldDB" id="A0A401UDV1"/>
<dbReference type="RefSeq" id="WP_127123707.1">
    <property type="nucleotide sequence ID" value="NZ_BHXQ01000006.1"/>
</dbReference>
<dbReference type="PANTHER" id="PTHR46401">
    <property type="entry name" value="GLYCOSYLTRANSFERASE WBBK-RELATED"/>
    <property type="match status" value="1"/>
</dbReference>
<feature type="domain" description="Glycosyl transferase family 1" evidence="2">
    <location>
        <begin position="197"/>
        <end position="353"/>
    </location>
</feature>
<keyword evidence="5" id="KW-1185">Reference proteome</keyword>
<dbReference type="Pfam" id="PF13439">
    <property type="entry name" value="Glyco_transf_4"/>
    <property type="match status" value="1"/>
</dbReference>
<proteinExistence type="predicted"/>
<accession>A0A401UDV1</accession>
<dbReference type="InterPro" id="IPR028098">
    <property type="entry name" value="Glyco_trans_4-like_N"/>
</dbReference>
<organism evidence="4 5">
    <name type="scientific">Chryseotalea sanaruensis</name>
    <dbReference type="NCBI Taxonomy" id="2482724"/>
    <lineage>
        <taxon>Bacteria</taxon>
        <taxon>Pseudomonadati</taxon>
        <taxon>Bacteroidota</taxon>
        <taxon>Cytophagia</taxon>
        <taxon>Cytophagales</taxon>
        <taxon>Chryseotaleaceae</taxon>
        <taxon>Chryseotalea</taxon>
    </lineage>
</organism>
<evidence type="ECO:0000313" key="5">
    <source>
        <dbReference type="Proteomes" id="UP000288227"/>
    </source>
</evidence>
<evidence type="ECO:0000259" key="2">
    <source>
        <dbReference type="Pfam" id="PF00534"/>
    </source>
</evidence>